<organism evidence="4 5">
    <name type="scientific">Pseudonocardia oroxyli</name>
    <dbReference type="NCBI Taxonomy" id="366584"/>
    <lineage>
        <taxon>Bacteria</taxon>
        <taxon>Bacillati</taxon>
        <taxon>Actinomycetota</taxon>
        <taxon>Actinomycetes</taxon>
        <taxon>Pseudonocardiales</taxon>
        <taxon>Pseudonocardiaceae</taxon>
        <taxon>Pseudonocardia</taxon>
    </lineage>
</organism>
<dbReference type="Pfam" id="PF01156">
    <property type="entry name" value="IU_nuc_hydro"/>
    <property type="match status" value="1"/>
</dbReference>
<evidence type="ECO:0000256" key="2">
    <source>
        <dbReference type="ARBA" id="ARBA00023295"/>
    </source>
</evidence>
<dbReference type="GO" id="GO:0006152">
    <property type="term" value="P:purine nucleoside catabolic process"/>
    <property type="evidence" value="ECO:0007669"/>
    <property type="project" value="TreeGrafter"/>
</dbReference>
<dbReference type="SUPFAM" id="SSF53590">
    <property type="entry name" value="Nucleoside hydrolase"/>
    <property type="match status" value="1"/>
</dbReference>
<dbReference type="OrthoDB" id="9797882at2"/>
<sequence>MTIPVYLDCDTGIDDSLALLYLLHSPEIRLLGIGAVHGNIDAETAARNTLDLLALAGADVPVAIGARDPRAGGYAGGAPHVHGVDGIGGVALPPSGRAAVAESAAEMLVRLAAEHPGELEVLAVGPLTNLAAALDLDPDLPTKVRRVVVMGGAARTSGNVSAVSEANIHNDPEAAALVVAAPWPIVLVPLDVTMAHRFTEADQAALAASADPAARAVGAMLDQYFTFYQGVYGVRGCALHDPLAAALLVGGITATHAPAVPVVVDDTHGPGRGQTLVDLRHQRSGETDVPGAHVRVVLDIDPPLAPHLRERLLARYGPSVG</sequence>
<dbReference type="AlphaFoldDB" id="A0A1G7JRJ4"/>
<evidence type="ECO:0000259" key="3">
    <source>
        <dbReference type="Pfam" id="PF01156"/>
    </source>
</evidence>
<evidence type="ECO:0000313" key="4">
    <source>
        <dbReference type="EMBL" id="SDF27424.1"/>
    </source>
</evidence>
<reference evidence="4 5" key="1">
    <citation type="submission" date="2016-10" db="EMBL/GenBank/DDBJ databases">
        <authorList>
            <person name="de Groot N.N."/>
        </authorList>
    </citation>
    <scope>NUCLEOTIDE SEQUENCE [LARGE SCALE GENOMIC DNA]</scope>
    <source>
        <strain evidence="4 5">CGMCC 4.3143</strain>
    </source>
</reference>
<feature type="domain" description="Inosine/uridine-preferring nucleoside hydrolase" evidence="3">
    <location>
        <begin position="5"/>
        <end position="302"/>
    </location>
</feature>
<dbReference type="PANTHER" id="PTHR12304:SF4">
    <property type="entry name" value="URIDINE NUCLEOSIDASE"/>
    <property type="match status" value="1"/>
</dbReference>
<keyword evidence="1" id="KW-0378">Hydrolase</keyword>
<keyword evidence="5" id="KW-1185">Reference proteome</keyword>
<proteinExistence type="predicted"/>
<dbReference type="GO" id="GO:0005829">
    <property type="term" value="C:cytosol"/>
    <property type="evidence" value="ECO:0007669"/>
    <property type="project" value="TreeGrafter"/>
</dbReference>
<dbReference type="InterPro" id="IPR023186">
    <property type="entry name" value="IUNH"/>
</dbReference>
<dbReference type="RefSeq" id="WP_093078908.1">
    <property type="nucleotide sequence ID" value="NZ_FNBE01000004.1"/>
</dbReference>
<evidence type="ECO:0000256" key="1">
    <source>
        <dbReference type="ARBA" id="ARBA00022801"/>
    </source>
</evidence>
<dbReference type="GO" id="GO:0008477">
    <property type="term" value="F:purine nucleosidase activity"/>
    <property type="evidence" value="ECO:0007669"/>
    <property type="project" value="TreeGrafter"/>
</dbReference>
<keyword evidence="2" id="KW-0326">Glycosidase</keyword>
<gene>
    <name evidence="4" type="ORF">SAMN05216377_104135</name>
</gene>
<accession>A0A1G7JRJ4</accession>
<protein>
    <submittedName>
        <fullName evidence="4">Purine nucleosidase</fullName>
    </submittedName>
</protein>
<dbReference type="Proteomes" id="UP000198967">
    <property type="component" value="Unassembled WGS sequence"/>
</dbReference>
<dbReference type="InterPro" id="IPR036452">
    <property type="entry name" value="Ribo_hydro-like"/>
</dbReference>
<name>A0A1G7JRJ4_PSEOR</name>
<dbReference type="CDD" id="cd02650">
    <property type="entry name" value="nuc_hydro_CaPnhB"/>
    <property type="match status" value="1"/>
</dbReference>
<dbReference type="InterPro" id="IPR001910">
    <property type="entry name" value="Inosine/uridine_hydrolase_dom"/>
</dbReference>
<dbReference type="Gene3D" id="3.90.245.10">
    <property type="entry name" value="Ribonucleoside hydrolase-like"/>
    <property type="match status" value="1"/>
</dbReference>
<dbReference type="EMBL" id="FNBE01000004">
    <property type="protein sequence ID" value="SDF27424.1"/>
    <property type="molecule type" value="Genomic_DNA"/>
</dbReference>
<evidence type="ECO:0000313" key="5">
    <source>
        <dbReference type="Proteomes" id="UP000198967"/>
    </source>
</evidence>
<dbReference type="PANTHER" id="PTHR12304">
    <property type="entry name" value="INOSINE-URIDINE PREFERRING NUCLEOSIDE HYDROLASE"/>
    <property type="match status" value="1"/>
</dbReference>
<dbReference type="STRING" id="366584.SAMN05216377_104135"/>